<dbReference type="InterPro" id="IPR007244">
    <property type="entry name" value="Naa35_N"/>
</dbReference>
<dbReference type="STRING" id="101091.A0A1C7NFA1"/>
<dbReference type="Pfam" id="PF04112">
    <property type="entry name" value="Mak10"/>
    <property type="match status" value="1"/>
</dbReference>
<dbReference type="PANTHER" id="PTHR21373:SF0">
    <property type="entry name" value="N-ALPHA-ACETYLTRANSFERASE 35, NATC AUXILIARY SUBUNIT"/>
    <property type="match status" value="1"/>
</dbReference>
<dbReference type="AlphaFoldDB" id="A0A1C7NFA1"/>
<evidence type="ECO:0000259" key="5">
    <source>
        <dbReference type="Pfam" id="PF25789"/>
    </source>
</evidence>
<dbReference type="InParanoid" id="A0A1C7NFA1"/>
<reference evidence="6 7" key="1">
    <citation type="submission" date="2016-03" db="EMBL/GenBank/DDBJ databases">
        <title>Choanephora cucurbitarum.</title>
        <authorList>
            <person name="Min B."/>
            <person name="Park H."/>
            <person name="Park J.-H."/>
            <person name="Shin H.-D."/>
            <person name="Choi I.-G."/>
        </authorList>
    </citation>
    <scope>NUCLEOTIDE SEQUENCE [LARGE SCALE GENOMIC DNA]</scope>
    <source>
        <strain evidence="6 7">KUS-F28377</strain>
    </source>
</reference>
<proteinExistence type="inferred from homology"/>
<evidence type="ECO:0000259" key="4">
    <source>
        <dbReference type="Pfam" id="PF04112"/>
    </source>
</evidence>
<evidence type="ECO:0000313" key="6">
    <source>
        <dbReference type="EMBL" id="OBZ87775.1"/>
    </source>
</evidence>
<dbReference type="FunCoup" id="A0A1C7NFA1">
    <property type="interactions" value="523"/>
</dbReference>
<protein>
    <submittedName>
        <fullName evidence="6">N-alpha-acetyltransferase 35, NatC auxiliary subunit</fullName>
    </submittedName>
</protein>
<name>A0A1C7NFA1_9FUNG</name>
<evidence type="ECO:0000256" key="3">
    <source>
        <dbReference type="ARBA" id="ARBA00022490"/>
    </source>
</evidence>
<feature type="domain" description="NAA35-like N-terminal" evidence="4">
    <location>
        <begin position="44"/>
        <end position="188"/>
    </location>
</feature>
<accession>A0A1C7NFA1</accession>
<evidence type="ECO:0000313" key="7">
    <source>
        <dbReference type="Proteomes" id="UP000093000"/>
    </source>
</evidence>
<dbReference type="OrthoDB" id="269405at2759"/>
<keyword evidence="6" id="KW-0808">Transferase</keyword>
<dbReference type="InterPro" id="IPR057983">
    <property type="entry name" value="NAA35-like_N"/>
</dbReference>
<dbReference type="PANTHER" id="PTHR21373">
    <property type="entry name" value="GLUCOSE REPRESSIBLE PROTEIN MAK10"/>
    <property type="match status" value="1"/>
</dbReference>
<keyword evidence="7" id="KW-1185">Reference proteome</keyword>
<keyword evidence="3" id="KW-0963">Cytoplasm</keyword>
<gene>
    <name evidence="6" type="primary">naa35</name>
    <name evidence="6" type="ORF">A0J61_04178</name>
</gene>
<comment type="similarity">
    <text evidence="2">Belongs to the MAK10 family.</text>
</comment>
<evidence type="ECO:0000256" key="2">
    <source>
        <dbReference type="ARBA" id="ARBA00006289"/>
    </source>
</evidence>
<comment type="caution">
    <text evidence="6">The sequence shown here is derived from an EMBL/GenBank/DDBJ whole genome shotgun (WGS) entry which is preliminary data.</text>
</comment>
<comment type="subcellular location">
    <subcellularLocation>
        <location evidence="1">Cytoplasm</location>
    </subcellularLocation>
</comment>
<feature type="domain" description="NAA35-like TPR repeats" evidence="5">
    <location>
        <begin position="313"/>
        <end position="684"/>
    </location>
</feature>
<evidence type="ECO:0000256" key="1">
    <source>
        <dbReference type="ARBA" id="ARBA00004496"/>
    </source>
</evidence>
<organism evidence="6 7">
    <name type="scientific">Choanephora cucurbitarum</name>
    <dbReference type="NCBI Taxonomy" id="101091"/>
    <lineage>
        <taxon>Eukaryota</taxon>
        <taxon>Fungi</taxon>
        <taxon>Fungi incertae sedis</taxon>
        <taxon>Mucoromycota</taxon>
        <taxon>Mucoromycotina</taxon>
        <taxon>Mucoromycetes</taxon>
        <taxon>Mucorales</taxon>
        <taxon>Mucorineae</taxon>
        <taxon>Choanephoraceae</taxon>
        <taxon>Choanephoroideae</taxon>
        <taxon>Choanephora</taxon>
    </lineage>
</organism>
<dbReference type="Pfam" id="PF25789">
    <property type="entry name" value="TPR_NAA35"/>
    <property type="match status" value="1"/>
</dbReference>
<sequence length="687" mass="79702">MQLPDKVEEAFQELHIDMEQEPLLPQWKDITEFLDTTTQEFEVGQLVHLPSFTLFDAMSAIEMMDPRMDTGMSTEPVDYDIHQRLSTLQALSMIDSLLIREMAWISGHSLSQTVYTCIYVHHLQQLNPLPMPTLTSSTEDMIYGIFRAYLLATVKCCHLIWLEMTLGNIYEEEDFTTNLFGLSFDHQNSDVAILNDLDAAIMLLNHLIHQSPTDALLTSLLNRVNLRKSFLLSLVYLSQSEGSHIPQARRELDCILEELKQVDLSQFEEVSDAFDPNISRKLTTQTPPRPVQLPDREVSYKEYGLLIKRLRSICDVHEYPSVTSLMHYFLHFAAQVPYPDAFSRSKLNTLFFHNQRIFGKIPVPQFMLQSIREIVQPPSWWLTNNPLPSQVNPVEFLEAHDTLKGFLERVSMVFVEFFKINCHNRSRQRRMLCKVISEWEILQEEAAHVDECFHPFMAKQGDTPTPYYISSWAYHLKLLMMEKTLMLGFELELYGTHEYIMIYWYAQTVFYSHAFLLKRIIAYAAQKNPSSYLATQKSLTDASMILSGAILKILLTARSTNQWSTQICFDDEETRYRQRFKPFSLLVSPTHPSYSQYLGNIEMEDVDLSDMLNSIRSDLKETKKILDKVLSLDPIDTRMEMCSDAFREEIKNILRVLVANQIGLNRFQSTSSISTAFKYHACFTHII</sequence>
<dbReference type="GO" id="GO:0016740">
    <property type="term" value="F:transferase activity"/>
    <property type="evidence" value="ECO:0007669"/>
    <property type="project" value="UniProtKB-KW"/>
</dbReference>
<dbReference type="InterPro" id="IPR057982">
    <property type="entry name" value="TPR_NAA35"/>
</dbReference>
<dbReference type="GO" id="GO:0031417">
    <property type="term" value="C:NatC complex"/>
    <property type="evidence" value="ECO:0007669"/>
    <property type="project" value="InterPro"/>
</dbReference>
<dbReference type="Proteomes" id="UP000093000">
    <property type="component" value="Unassembled WGS sequence"/>
</dbReference>
<dbReference type="EMBL" id="LUGH01000198">
    <property type="protein sequence ID" value="OBZ87775.1"/>
    <property type="molecule type" value="Genomic_DNA"/>
</dbReference>